<dbReference type="Gene3D" id="1.25.40.10">
    <property type="entry name" value="Tetratricopeptide repeat domain"/>
    <property type="match status" value="1"/>
</dbReference>
<dbReference type="InterPro" id="IPR011990">
    <property type="entry name" value="TPR-like_helical_dom_sf"/>
</dbReference>
<name>A0A3B1B1S4_9ZZZZ</name>
<evidence type="ECO:0000313" key="1">
    <source>
        <dbReference type="EMBL" id="VAX00265.1"/>
    </source>
</evidence>
<proteinExistence type="predicted"/>
<dbReference type="SUPFAM" id="SSF48452">
    <property type="entry name" value="TPR-like"/>
    <property type="match status" value="1"/>
</dbReference>
<dbReference type="AlphaFoldDB" id="A0A3B1B1S4"/>
<gene>
    <name evidence="1" type="ORF">MNBD_GAMMA21-2483</name>
</gene>
<accession>A0A3B1B1S4</accession>
<protein>
    <submittedName>
        <fullName evidence="1">Uncharacterized protein</fullName>
    </submittedName>
</protein>
<organism evidence="1">
    <name type="scientific">hydrothermal vent metagenome</name>
    <dbReference type="NCBI Taxonomy" id="652676"/>
    <lineage>
        <taxon>unclassified sequences</taxon>
        <taxon>metagenomes</taxon>
        <taxon>ecological metagenomes</taxon>
    </lineage>
</organism>
<reference evidence="1" key="1">
    <citation type="submission" date="2018-06" db="EMBL/GenBank/DDBJ databases">
        <authorList>
            <person name="Zhirakovskaya E."/>
        </authorList>
    </citation>
    <scope>NUCLEOTIDE SEQUENCE</scope>
</reference>
<sequence length="615" mass="70352">MHKIFFTLVCILSFSVIINSNSVLADELWYQYAIAPVNNKKIKQVHAIFNDLVRASTSFSKRAKPKLYIVYSRQGPWSASLPDGSILLSEAAVKHAFRGGWRSAKNKLAYVMAHELVLLQDREFWHRQYFSIVGVSAQAVEELQIESIGSLEDFNQTSIIEKKSNRKALMMMSVRGYDYIDMAKDKNYFNRWLNSNWGLACKDLKKISKKACSKPKIFTQNRRDRFLNIVANQVIYDVALQAYIGGDYKFAKNYLQKYIHNFSHPRAHLLLGLCHLNEALMSRQKFVELSGYHKNVYIYPVVYDADPVLNKMYQPIMGLDSKTGQEYNIEDEALAHKAQINRSIGFAIKSFEKVIKLDPKNKAAYTNLVAAYLAGNDLTRANNFLFSKYVNRFGGDSISNIYSGVLHASFRRDRKAKVEFSRLTKDKNPIIATLGFVNLAEVYRAEKKIRHSAQVWKKLKEYSAKTSDVVVKALTDPIAYRKDKVEFSVNTKLTIAKIKPGEKIALKVLTGKSIFRLPVKMQGKKLTFYHSKDGASALLNADGYVHAAWQDRKRKSSNKYLWLNKSEKQLFKKLGAPNKVVPTLKGRMLVYSNLNLAFKTVAGKIDHWFYFPKGN</sequence>
<dbReference type="EMBL" id="UOFR01000074">
    <property type="protein sequence ID" value="VAX00265.1"/>
    <property type="molecule type" value="Genomic_DNA"/>
</dbReference>